<comment type="similarity">
    <text evidence="3 21">Belongs to the Wnt family.</text>
</comment>
<dbReference type="PANTHER" id="PTHR11351:SF31">
    <property type="entry name" value="DESATURASE 1, ISOFORM A-RELATED"/>
    <property type="match status" value="1"/>
</dbReference>
<dbReference type="OrthoDB" id="6406588at2759"/>
<dbReference type="InterPro" id="IPR005817">
    <property type="entry name" value="Wnt"/>
</dbReference>
<dbReference type="GO" id="GO:0006636">
    <property type="term" value="P:unsaturated fatty acid biosynthetic process"/>
    <property type="evidence" value="ECO:0007669"/>
    <property type="project" value="TreeGrafter"/>
</dbReference>
<evidence type="ECO:0000256" key="6">
    <source>
        <dbReference type="ARBA" id="ARBA00022516"/>
    </source>
</evidence>
<dbReference type="InterPro" id="IPR005804">
    <property type="entry name" value="FA_desaturase_dom"/>
</dbReference>
<sequence>MAPNIQSPIEPEISDISDGIKTRRDFKVEIVWRNVAIMSGLHLAALYGLYLCFTSAHWQTMAFAVFLYVISGLGITAGAHRLWSHRAYKAKWPMRVILTIFNTVAFQNSIYEWSRDHRVHHKYSETDADPHNANRGFFFAHCGWLLCRKHPDVIEKGRNVSCEDLLQDPLVRFQRKFYLPLVLVFCFVLPSIIPNILWGESCFNAYFVCGLLRYCWTLNMTWLVNSAAHFWGRKPYDRHISPAENKVTIIGAIGEGFHNYHHTFPWDYATSELGRDYNLTTCFIDVCAKIGWAYDRKTVSPNMIRQRKERTGDVKEKGPYGPSIGNLLLAGSQATLSHTDTVAIGAQKGLNECSRQFSYERWSCPEMIFADVFQNSLPANREIAFVQAIISAGIVYTVTRNCSLGQIDDCKCVVHKNNRENTAKNGFLWGGCSDNTELGSRIAVTYLDEREMGHDSKAIVRLHNHEVGRQVSRYCSQRRTRGVSKEEKRSCRKLCTLCGHKIKRERRRVITSCNCKFKYCCEVECQSCAKEQFSFVCSRDH</sequence>
<dbReference type="EMBL" id="CAJPIZ010007804">
    <property type="protein sequence ID" value="CAG2110608.1"/>
    <property type="molecule type" value="Genomic_DNA"/>
</dbReference>
<evidence type="ECO:0000256" key="9">
    <source>
        <dbReference type="ARBA" id="ARBA00022687"/>
    </source>
</evidence>
<evidence type="ECO:0000256" key="21">
    <source>
        <dbReference type="RuleBase" id="RU003500"/>
    </source>
</evidence>
<evidence type="ECO:0000313" key="25">
    <source>
        <dbReference type="Proteomes" id="UP000759131"/>
    </source>
</evidence>
<dbReference type="PRINTS" id="PR00075">
    <property type="entry name" value="FACDDSATRASE"/>
</dbReference>
<dbReference type="Pfam" id="PF00110">
    <property type="entry name" value="wnt"/>
    <property type="match status" value="2"/>
</dbReference>
<evidence type="ECO:0000256" key="17">
    <source>
        <dbReference type="ARBA" id="ARBA00023136"/>
    </source>
</evidence>
<evidence type="ECO:0000256" key="1">
    <source>
        <dbReference type="ARBA" id="ARBA00004141"/>
    </source>
</evidence>
<evidence type="ECO:0000256" key="19">
    <source>
        <dbReference type="ARBA" id="ARBA00023160"/>
    </source>
</evidence>
<feature type="transmembrane region" description="Helical" evidence="22">
    <location>
        <begin position="30"/>
        <end position="50"/>
    </location>
</feature>
<dbReference type="InterPro" id="IPR001522">
    <property type="entry name" value="FADS-1_CS"/>
</dbReference>
<gene>
    <name evidence="24" type="ORF">OSB1V03_LOCUS10591</name>
</gene>
<protein>
    <recommendedName>
        <fullName evidence="21">Protein Wnt</fullName>
    </recommendedName>
</protein>
<keyword evidence="25" id="KW-1185">Reference proteome</keyword>
<dbReference type="GO" id="GO:0005506">
    <property type="term" value="F:iron ion binding"/>
    <property type="evidence" value="ECO:0007669"/>
    <property type="project" value="TreeGrafter"/>
</dbReference>
<evidence type="ECO:0000256" key="22">
    <source>
        <dbReference type="SAM" id="Phobius"/>
    </source>
</evidence>
<comment type="function">
    <text evidence="21">Ligand for members of the frizzled family of seven transmembrane receptors.</text>
</comment>
<evidence type="ECO:0000256" key="15">
    <source>
        <dbReference type="ARBA" id="ARBA00023004"/>
    </source>
</evidence>
<dbReference type="GO" id="GO:0005102">
    <property type="term" value="F:signaling receptor binding"/>
    <property type="evidence" value="ECO:0007669"/>
    <property type="project" value="InterPro"/>
</dbReference>
<keyword evidence="16" id="KW-0443">Lipid metabolism</keyword>
<keyword evidence="13 22" id="KW-1133">Transmembrane helix</keyword>
<evidence type="ECO:0000256" key="5">
    <source>
        <dbReference type="ARBA" id="ARBA00022473"/>
    </source>
</evidence>
<evidence type="ECO:0000256" key="2">
    <source>
        <dbReference type="ARBA" id="ARBA00004498"/>
    </source>
</evidence>
<dbReference type="Proteomes" id="UP000759131">
    <property type="component" value="Unassembled WGS sequence"/>
</dbReference>
<evidence type="ECO:0000256" key="13">
    <source>
        <dbReference type="ARBA" id="ARBA00022989"/>
    </source>
</evidence>
<keyword evidence="8" id="KW-0272">Extracellular matrix</keyword>
<evidence type="ECO:0000259" key="23">
    <source>
        <dbReference type="Pfam" id="PF00487"/>
    </source>
</evidence>
<evidence type="ECO:0000256" key="18">
    <source>
        <dbReference type="ARBA" id="ARBA00023157"/>
    </source>
</evidence>
<proteinExistence type="inferred from homology"/>
<evidence type="ECO:0000256" key="10">
    <source>
        <dbReference type="ARBA" id="ARBA00022692"/>
    </source>
</evidence>
<keyword evidence="11" id="KW-0479">Metal-binding</keyword>
<feature type="transmembrane region" description="Helical" evidence="22">
    <location>
        <begin position="62"/>
        <end position="83"/>
    </location>
</feature>
<evidence type="ECO:0000256" key="4">
    <source>
        <dbReference type="ARBA" id="ARBA00009295"/>
    </source>
</evidence>
<comment type="cofactor">
    <cofactor evidence="20">
        <name>Fe(2+)</name>
        <dbReference type="ChEBI" id="CHEBI:29033"/>
    </cofactor>
</comment>
<evidence type="ECO:0000256" key="11">
    <source>
        <dbReference type="ARBA" id="ARBA00022723"/>
    </source>
</evidence>
<dbReference type="CDD" id="cd03505">
    <property type="entry name" value="Delta9-FADS-like"/>
    <property type="match status" value="1"/>
</dbReference>
<evidence type="ECO:0000313" key="24">
    <source>
        <dbReference type="EMBL" id="CAD7630178.1"/>
    </source>
</evidence>
<dbReference type="PROSITE" id="PS00476">
    <property type="entry name" value="FATTY_ACID_DESATUR_1"/>
    <property type="match status" value="1"/>
</dbReference>
<dbReference type="GO" id="GO:0016055">
    <property type="term" value="P:Wnt signaling pathway"/>
    <property type="evidence" value="ECO:0007669"/>
    <property type="project" value="UniProtKB-KW"/>
</dbReference>
<keyword evidence="19 20" id="KW-0275">Fatty acid biosynthesis</keyword>
<evidence type="ECO:0000256" key="8">
    <source>
        <dbReference type="ARBA" id="ARBA00022530"/>
    </source>
</evidence>
<dbReference type="InterPro" id="IPR015876">
    <property type="entry name" value="Acyl-CoA_DS"/>
</dbReference>
<dbReference type="GO" id="GO:0005789">
    <property type="term" value="C:endoplasmic reticulum membrane"/>
    <property type="evidence" value="ECO:0007669"/>
    <property type="project" value="TreeGrafter"/>
</dbReference>
<dbReference type="Pfam" id="PF00487">
    <property type="entry name" value="FA_desaturase"/>
    <property type="match status" value="1"/>
</dbReference>
<dbReference type="PANTHER" id="PTHR11351">
    <property type="entry name" value="ACYL-COA DESATURASE"/>
    <property type="match status" value="1"/>
</dbReference>
<evidence type="ECO:0000256" key="7">
    <source>
        <dbReference type="ARBA" id="ARBA00022525"/>
    </source>
</evidence>
<dbReference type="InterPro" id="IPR043158">
    <property type="entry name" value="Wnt_C"/>
</dbReference>
<evidence type="ECO:0000256" key="20">
    <source>
        <dbReference type="RuleBase" id="RU000581"/>
    </source>
</evidence>
<keyword evidence="10 20" id="KW-0812">Transmembrane</keyword>
<evidence type="ECO:0000256" key="16">
    <source>
        <dbReference type="ARBA" id="ARBA00023098"/>
    </source>
</evidence>
<reference evidence="24" key="1">
    <citation type="submission" date="2020-11" db="EMBL/GenBank/DDBJ databases">
        <authorList>
            <person name="Tran Van P."/>
        </authorList>
    </citation>
    <scope>NUCLEOTIDE SEQUENCE</scope>
</reference>
<dbReference type="AlphaFoldDB" id="A0A7R9KVR2"/>
<accession>A0A7R9KVR2</accession>
<dbReference type="GO" id="GO:0005576">
    <property type="term" value="C:extracellular region"/>
    <property type="evidence" value="ECO:0007669"/>
    <property type="project" value="InterPro"/>
</dbReference>
<evidence type="ECO:0000256" key="12">
    <source>
        <dbReference type="ARBA" id="ARBA00022832"/>
    </source>
</evidence>
<keyword evidence="15" id="KW-0408">Iron</keyword>
<keyword evidence="18" id="KW-1015">Disulfide bond</keyword>
<keyword evidence="17 22" id="KW-0472">Membrane</keyword>
<comment type="similarity">
    <text evidence="4 20">Belongs to the fatty acid desaturase type 1 family.</text>
</comment>
<organism evidence="24">
    <name type="scientific">Medioppia subpectinata</name>
    <dbReference type="NCBI Taxonomy" id="1979941"/>
    <lineage>
        <taxon>Eukaryota</taxon>
        <taxon>Metazoa</taxon>
        <taxon>Ecdysozoa</taxon>
        <taxon>Arthropoda</taxon>
        <taxon>Chelicerata</taxon>
        <taxon>Arachnida</taxon>
        <taxon>Acari</taxon>
        <taxon>Acariformes</taxon>
        <taxon>Sarcoptiformes</taxon>
        <taxon>Oribatida</taxon>
        <taxon>Brachypylina</taxon>
        <taxon>Oppioidea</taxon>
        <taxon>Oppiidae</taxon>
        <taxon>Medioppia</taxon>
    </lineage>
</organism>
<keyword evidence="5 21" id="KW-0217">Developmental protein</keyword>
<keyword evidence="6 20" id="KW-0444">Lipid biosynthesis</keyword>
<dbReference type="EMBL" id="OC862379">
    <property type="protein sequence ID" value="CAD7630178.1"/>
    <property type="molecule type" value="Genomic_DNA"/>
</dbReference>
<keyword evidence="9 21" id="KW-0879">Wnt signaling pathway</keyword>
<comment type="domain">
    <text evidence="20">The histidine box domains are involved in binding the catalytic metal ions.</text>
</comment>
<dbReference type="SMART" id="SM00097">
    <property type="entry name" value="WNT1"/>
    <property type="match status" value="1"/>
</dbReference>
<dbReference type="GO" id="GO:0004768">
    <property type="term" value="F:stearoyl-CoA 9-desaturase activity"/>
    <property type="evidence" value="ECO:0007669"/>
    <property type="project" value="TreeGrafter"/>
</dbReference>
<dbReference type="Gene3D" id="3.30.2460.20">
    <property type="match status" value="1"/>
</dbReference>
<feature type="domain" description="Fatty acid desaturase" evidence="23">
    <location>
        <begin position="57"/>
        <end position="265"/>
    </location>
</feature>
<evidence type="ECO:0000256" key="3">
    <source>
        <dbReference type="ARBA" id="ARBA00005683"/>
    </source>
</evidence>
<keyword evidence="7" id="KW-0964">Secreted</keyword>
<name>A0A7R9KVR2_9ACAR</name>
<comment type="subcellular location">
    <subcellularLocation>
        <location evidence="1">Membrane</location>
        <topology evidence="1">Multi-pass membrane protein</topology>
    </subcellularLocation>
    <subcellularLocation>
        <location evidence="2 21">Secreted</location>
        <location evidence="2 21">Extracellular space</location>
        <location evidence="2 21">Extracellular matrix</location>
    </subcellularLocation>
</comment>
<keyword evidence="14 20" id="KW-0560">Oxidoreductase</keyword>
<keyword evidence="12" id="KW-0276">Fatty acid metabolism</keyword>
<evidence type="ECO:0000256" key="14">
    <source>
        <dbReference type="ARBA" id="ARBA00023002"/>
    </source>
</evidence>
<feature type="transmembrane region" description="Helical" evidence="22">
    <location>
        <begin position="177"/>
        <end position="197"/>
    </location>
</feature>